<evidence type="ECO:0000313" key="2">
    <source>
        <dbReference type="Proteomes" id="UP000008177"/>
    </source>
</evidence>
<dbReference type="Proteomes" id="UP000008177">
    <property type="component" value="Unplaced contigs"/>
</dbReference>
<name>G2XMZ9_BOTF4</name>
<sequence length="33" mass="3740">MLVWIGWDQTGDTGGPTLYILDFQDDPSELNQN</sequence>
<protein>
    <submittedName>
        <fullName evidence="1">Uncharacterized protein</fullName>
    </submittedName>
</protein>
<gene>
    <name evidence="1" type="ORF">BofuT4_uP013830.1</name>
</gene>
<dbReference type="InParanoid" id="G2XMZ9"/>
<accession>G2XMZ9</accession>
<dbReference type="EMBL" id="FQ790245">
    <property type="protein sequence ID" value="CCD42255.1"/>
    <property type="molecule type" value="Genomic_DNA"/>
</dbReference>
<organism evidence="1 2">
    <name type="scientific">Botryotinia fuckeliana (strain T4)</name>
    <name type="common">Noble rot fungus</name>
    <name type="synonym">Botrytis cinerea</name>
    <dbReference type="NCBI Taxonomy" id="999810"/>
    <lineage>
        <taxon>Eukaryota</taxon>
        <taxon>Fungi</taxon>
        <taxon>Dikarya</taxon>
        <taxon>Ascomycota</taxon>
        <taxon>Pezizomycotina</taxon>
        <taxon>Leotiomycetes</taxon>
        <taxon>Helotiales</taxon>
        <taxon>Sclerotiniaceae</taxon>
        <taxon>Botrytis</taxon>
    </lineage>
</organism>
<reference evidence="2" key="1">
    <citation type="journal article" date="2011" name="PLoS Genet.">
        <title>Genomic analysis of the necrotrophic fungal pathogens Sclerotinia sclerotiorum and Botrytis cinerea.</title>
        <authorList>
            <person name="Amselem J."/>
            <person name="Cuomo C.A."/>
            <person name="van Kan J.A."/>
            <person name="Viaud M."/>
            <person name="Benito E.P."/>
            <person name="Couloux A."/>
            <person name="Coutinho P.M."/>
            <person name="de Vries R.P."/>
            <person name="Dyer P.S."/>
            <person name="Fillinger S."/>
            <person name="Fournier E."/>
            <person name="Gout L."/>
            <person name="Hahn M."/>
            <person name="Kohn L."/>
            <person name="Lapalu N."/>
            <person name="Plummer K.M."/>
            <person name="Pradier J.M."/>
            <person name="Quevillon E."/>
            <person name="Sharon A."/>
            <person name="Simon A."/>
            <person name="ten Have A."/>
            <person name="Tudzynski B."/>
            <person name="Tudzynski P."/>
            <person name="Wincker P."/>
            <person name="Andrew M."/>
            <person name="Anthouard V."/>
            <person name="Beever R.E."/>
            <person name="Beffa R."/>
            <person name="Benoit I."/>
            <person name="Bouzid O."/>
            <person name="Brault B."/>
            <person name="Chen Z."/>
            <person name="Choquer M."/>
            <person name="Collemare J."/>
            <person name="Cotton P."/>
            <person name="Danchin E.G."/>
            <person name="Da Silva C."/>
            <person name="Gautier A."/>
            <person name="Giraud C."/>
            <person name="Giraud T."/>
            <person name="Gonzalez C."/>
            <person name="Grossetete S."/>
            <person name="Guldener U."/>
            <person name="Henrissat B."/>
            <person name="Howlett B.J."/>
            <person name="Kodira C."/>
            <person name="Kretschmer M."/>
            <person name="Lappartient A."/>
            <person name="Leroch M."/>
            <person name="Levis C."/>
            <person name="Mauceli E."/>
            <person name="Neuveglise C."/>
            <person name="Oeser B."/>
            <person name="Pearson M."/>
            <person name="Poulain J."/>
            <person name="Poussereau N."/>
            <person name="Quesneville H."/>
            <person name="Rascle C."/>
            <person name="Schumacher J."/>
            <person name="Segurens B."/>
            <person name="Sexton A."/>
            <person name="Silva E."/>
            <person name="Sirven C."/>
            <person name="Soanes D.M."/>
            <person name="Talbot N.J."/>
            <person name="Templeton M."/>
            <person name="Yandava C."/>
            <person name="Yarden O."/>
            <person name="Zeng Q."/>
            <person name="Rollins J.A."/>
            <person name="Lebrun M.H."/>
            <person name="Dickman M."/>
        </authorList>
    </citation>
    <scope>NUCLEOTIDE SEQUENCE [LARGE SCALE GENOMIC DNA]</scope>
    <source>
        <strain evidence="2">T4</strain>
    </source>
</reference>
<dbReference type="HOGENOM" id="CLU_3384647_0_0_1"/>
<evidence type="ECO:0000313" key="1">
    <source>
        <dbReference type="EMBL" id="CCD42255.1"/>
    </source>
</evidence>
<dbReference type="AlphaFoldDB" id="G2XMZ9"/>
<proteinExistence type="predicted"/>